<evidence type="ECO:0000313" key="3">
    <source>
        <dbReference type="Proteomes" id="UP000436088"/>
    </source>
</evidence>
<dbReference type="GO" id="GO:0004523">
    <property type="term" value="F:RNA-DNA hybrid ribonuclease activity"/>
    <property type="evidence" value="ECO:0007669"/>
    <property type="project" value="InterPro"/>
</dbReference>
<dbReference type="InterPro" id="IPR002156">
    <property type="entry name" value="RNaseH_domain"/>
</dbReference>
<dbReference type="InterPro" id="IPR044730">
    <property type="entry name" value="RNase_H-like_dom_plant"/>
</dbReference>
<dbReference type="EMBL" id="VEPZ02001771">
    <property type="protein sequence ID" value="KAE8656089.1"/>
    <property type="molecule type" value="Genomic_DNA"/>
</dbReference>
<evidence type="ECO:0000259" key="1">
    <source>
        <dbReference type="Pfam" id="PF13456"/>
    </source>
</evidence>
<reference evidence="2" key="1">
    <citation type="submission" date="2019-09" db="EMBL/GenBank/DDBJ databases">
        <title>Draft genome information of white flower Hibiscus syriacus.</title>
        <authorList>
            <person name="Kim Y.-M."/>
        </authorList>
    </citation>
    <scope>NUCLEOTIDE SEQUENCE [LARGE SCALE GENOMIC DNA]</scope>
    <source>
        <strain evidence="2">YM2019G1</strain>
    </source>
</reference>
<comment type="caution">
    <text evidence="2">The sequence shown here is derived from an EMBL/GenBank/DDBJ whole genome shotgun (WGS) entry which is preliminary data.</text>
</comment>
<proteinExistence type="predicted"/>
<dbReference type="AlphaFoldDB" id="A0A6A2XCG5"/>
<evidence type="ECO:0000313" key="2">
    <source>
        <dbReference type="EMBL" id="KAE8656089.1"/>
    </source>
</evidence>
<name>A0A6A2XCG5_HIBSY</name>
<dbReference type="GO" id="GO:0003676">
    <property type="term" value="F:nucleic acid binding"/>
    <property type="evidence" value="ECO:0007669"/>
    <property type="project" value="InterPro"/>
</dbReference>
<gene>
    <name evidence="2" type="ORF">F3Y22_tig00117010pilonHSYRG00022</name>
</gene>
<feature type="domain" description="RNase H type-1" evidence="1">
    <location>
        <begin position="137"/>
        <end position="208"/>
    </location>
</feature>
<organism evidence="2 3">
    <name type="scientific">Hibiscus syriacus</name>
    <name type="common">Rose of Sharon</name>
    <dbReference type="NCBI Taxonomy" id="106335"/>
    <lineage>
        <taxon>Eukaryota</taxon>
        <taxon>Viridiplantae</taxon>
        <taxon>Streptophyta</taxon>
        <taxon>Embryophyta</taxon>
        <taxon>Tracheophyta</taxon>
        <taxon>Spermatophyta</taxon>
        <taxon>Magnoliopsida</taxon>
        <taxon>eudicotyledons</taxon>
        <taxon>Gunneridae</taxon>
        <taxon>Pentapetalae</taxon>
        <taxon>rosids</taxon>
        <taxon>malvids</taxon>
        <taxon>Malvales</taxon>
        <taxon>Malvaceae</taxon>
        <taxon>Malvoideae</taxon>
        <taxon>Hibiscus</taxon>
    </lineage>
</organism>
<dbReference type="PANTHER" id="PTHR47723:SF19">
    <property type="entry name" value="POLYNUCLEOTIDYL TRANSFERASE, RIBONUCLEASE H-LIKE SUPERFAMILY PROTEIN"/>
    <property type="match status" value="1"/>
</dbReference>
<dbReference type="CDD" id="cd06222">
    <property type="entry name" value="RNase_H_like"/>
    <property type="match status" value="1"/>
</dbReference>
<dbReference type="PANTHER" id="PTHR47723">
    <property type="entry name" value="OS05G0353850 PROTEIN"/>
    <property type="match status" value="1"/>
</dbReference>
<accession>A0A6A2XCG5</accession>
<sequence length="219" mass="24730">MPDPCPLSIARSNCSPFWCAISKVWPEFRLHTAWSVGDGSIIKFWEDVWIPVLGSLRTHATPSVTFDDSLTVSEMVTVSRTTFAHLLFAHLFVDHGTSSLQQWSNIFEREKYDLFSGNPDRTLFYSPNEGWVCLNTNSAVLTINEKAPARGIFRDCMGNFLFAYNKDLGFSSFLSAELWGICHGLLLAWANGFEWVLVQTDNSNAYHLFLRASVDSPFS</sequence>
<protein>
    <recommendedName>
        <fullName evidence="1">RNase H type-1 domain-containing protein</fullName>
    </recommendedName>
</protein>
<keyword evidence="3" id="KW-1185">Reference proteome</keyword>
<dbReference type="InterPro" id="IPR053151">
    <property type="entry name" value="RNase_H-like"/>
</dbReference>
<dbReference type="Proteomes" id="UP000436088">
    <property type="component" value="Unassembled WGS sequence"/>
</dbReference>
<dbReference type="Pfam" id="PF13456">
    <property type="entry name" value="RVT_3"/>
    <property type="match status" value="1"/>
</dbReference>